<protein>
    <submittedName>
        <fullName evidence="1">Uncharacterized protein</fullName>
    </submittedName>
</protein>
<dbReference type="AlphaFoldDB" id="V5GNX0"/>
<organism evidence="1">
    <name type="scientific">Anoplophora glabripennis</name>
    <name type="common">Asian longhorn beetle</name>
    <name type="synonym">Anoplophora nobilis</name>
    <dbReference type="NCBI Taxonomy" id="217634"/>
    <lineage>
        <taxon>Eukaryota</taxon>
        <taxon>Metazoa</taxon>
        <taxon>Ecdysozoa</taxon>
        <taxon>Arthropoda</taxon>
        <taxon>Hexapoda</taxon>
        <taxon>Insecta</taxon>
        <taxon>Pterygota</taxon>
        <taxon>Neoptera</taxon>
        <taxon>Endopterygota</taxon>
        <taxon>Coleoptera</taxon>
        <taxon>Polyphaga</taxon>
        <taxon>Cucujiformia</taxon>
        <taxon>Chrysomeloidea</taxon>
        <taxon>Cerambycidae</taxon>
        <taxon>Lamiinae</taxon>
        <taxon>Lamiini</taxon>
        <taxon>Anoplophora</taxon>
    </lineage>
</organism>
<proteinExistence type="predicted"/>
<sequence>MAELLDKKKKSRTVIRGAFTRVANEFEQLLTVQPVDIHRVHVSWELLHPKYDELKVISSEIYELMLDQSSEQDLSAEVDACDTYSRKFLSLRLSYENLVNKQKLVSVKGDDGETVSSQLSANENSSRRKFRLPKIEFKRYDGNIKRCLPFWAQFKKIHEDSDIDECDKIEYLIQATVVKSRARQLVESFPAMAGNYEKIIDSMQSRFGREDLQIEVYVRELLKLILNNANSQQKMDLCTLYDKIETQIRALETLGITSDKCSAMLFPLIESCLPHELLRVWQRSSQTVNNSATTVAESNLEDCLTNLMLFLQNQVQTEQHISLAAEKFGLVTVQKKKEKASGVVLGAMGLVNCNVAKCIFCAGSHKSNSCFKARNF</sequence>
<reference evidence="1" key="1">
    <citation type="submission" date="2013-07" db="EMBL/GenBank/DDBJ databases">
        <title>Midgut Transcriptome Profiling of Anoplphora glabripennis, a Lignocellulose Degrading, Wood-Boring Cerambycid.</title>
        <authorList>
            <person name="Scully E.D."/>
            <person name="Hoover K."/>
            <person name="Carlson J.E."/>
            <person name="Tien M."/>
            <person name="Geib S.M."/>
        </authorList>
    </citation>
    <scope>NUCLEOTIDE SEQUENCE</scope>
</reference>
<dbReference type="PANTHER" id="PTHR22954:SF3">
    <property type="entry name" value="PROTEIN CBG08539"/>
    <property type="match status" value="1"/>
</dbReference>
<accession>V5GNX0</accession>
<name>V5GNX0_ANOGL</name>
<dbReference type="InterPro" id="IPR005312">
    <property type="entry name" value="DUF1759"/>
</dbReference>
<evidence type="ECO:0000313" key="1">
    <source>
        <dbReference type="EMBL" id="JAB65824.1"/>
    </source>
</evidence>
<dbReference type="PANTHER" id="PTHR22954">
    <property type="entry name" value="RETROVIRAL PROTEASE-RELATED"/>
    <property type="match status" value="1"/>
</dbReference>
<dbReference type="Pfam" id="PF03564">
    <property type="entry name" value="DUF1759"/>
    <property type="match status" value="1"/>
</dbReference>
<dbReference type="EMBL" id="GALX01002642">
    <property type="protein sequence ID" value="JAB65824.1"/>
    <property type="molecule type" value="Transcribed_RNA"/>
</dbReference>